<evidence type="ECO:0000313" key="11">
    <source>
        <dbReference type="EMBL" id="KAF9065084.1"/>
    </source>
</evidence>
<feature type="binding site" evidence="10">
    <location>
        <position position="56"/>
    </location>
    <ligand>
        <name>Mg(2+)</name>
        <dbReference type="ChEBI" id="CHEBI:18420"/>
    </ligand>
</feature>
<dbReference type="SUPFAM" id="SSF47895">
    <property type="entry name" value="Transducin (alpha subunit), insertion domain"/>
    <property type="match status" value="1"/>
</dbReference>
<feature type="binding site" evidence="9">
    <location>
        <begin position="145"/>
        <end position="148"/>
    </location>
    <ligand>
        <name>GTP</name>
        <dbReference type="ChEBI" id="CHEBI:37565"/>
    </ligand>
</feature>
<reference evidence="11" key="1">
    <citation type="submission" date="2020-11" db="EMBL/GenBank/DDBJ databases">
        <authorList>
            <consortium name="DOE Joint Genome Institute"/>
            <person name="Ahrendt S."/>
            <person name="Riley R."/>
            <person name="Andreopoulos W."/>
            <person name="Labutti K."/>
            <person name="Pangilinan J."/>
            <person name="Ruiz-Duenas F.J."/>
            <person name="Barrasa J.M."/>
            <person name="Sanchez-Garcia M."/>
            <person name="Camarero S."/>
            <person name="Miyauchi S."/>
            <person name="Serrano A."/>
            <person name="Linde D."/>
            <person name="Babiker R."/>
            <person name="Drula E."/>
            <person name="Ayuso-Fernandez I."/>
            <person name="Pacheco R."/>
            <person name="Padilla G."/>
            <person name="Ferreira P."/>
            <person name="Barriuso J."/>
            <person name="Kellner H."/>
            <person name="Castanera R."/>
            <person name="Alfaro M."/>
            <person name="Ramirez L."/>
            <person name="Pisabarro A.G."/>
            <person name="Kuo A."/>
            <person name="Tritt A."/>
            <person name="Lipzen A."/>
            <person name="He G."/>
            <person name="Yan M."/>
            <person name="Ng V."/>
            <person name="Cullen D."/>
            <person name="Martin F."/>
            <person name="Rosso M.-N."/>
            <person name="Henrissat B."/>
            <person name="Hibbett D."/>
            <person name="Martinez A.T."/>
            <person name="Grigoriev I.V."/>
        </authorList>
    </citation>
    <scope>NUCLEOTIDE SEQUENCE</scope>
    <source>
        <strain evidence="11">AH 40177</strain>
    </source>
</reference>
<dbReference type="GO" id="GO:0046872">
    <property type="term" value="F:metal ion binding"/>
    <property type="evidence" value="ECO:0007669"/>
    <property type="project" value="UniProtKB-KW"/>
</dbReference>
<evidence type="ECO:0000256" key="5">
    <source>
        <dbReference type="ARBA" id="ARBA00023134"/>
    </source>
</evidence>
<dbReference type="Pfam" id="PF00503">
    <property type="entry name" value="G-alpha"/>
    <property type="match status" value="1"/>
</dbReference>
<dbReference type="InterPro" id="IPR027417">
    <property type="entry name" value="P-loop_NTPase"/>
</dbReference>
<keyword evidence="4 10" id="KW-0460">Magnesium</keyword>
<gene>
    <name evidence="11" type="ORF">BDP27DRAFT_1229443</name>
</gene>
<sequence>MSTVGLKSIENNCQYLLSRRYQILRKAEYFLDTLPRILTKDYLPSDADIIQCYIMTTGIHPVPLDMEGSGSFTLLDFGGQRSERKKWVNCFKDAGMVIFVASLDEYEEELFEEPTVNRMSESLTLFDSILNSRWFIDVPMVLFLNRGDLFAQKMSHDSGLPVDLFPDYVGGNDVNAALQYIMGRYLSCNKAGRPLKIYLTSAVDEVQIKSAQC</sequence>
<keyword evidence="5 9" id="KW-0342">GTP-binding</keyword>
<dbReference type="GO" id="GO:0005525">
    <property type="term" value="F:GTP binding"/>
    <property type="evidence" value="ECO:0007669"/>
    <property type="project" value="UniProtKB-KW"/>
</dbReference>
<evidence type="ECO:0000256" key="3">
    <source>
        <dbReference type="ARBA" id="ARBA00022741"/>
    </source>
</evidence>
<dbReference type="GO" id="GO:0001664">
    <property type="term" value="F:G protein-coupled receptor binding"/>
    <property type="evidence" value="ECO:0007669"/>
    <property type="project" value="TreeGrafter"/>
</dbReference>
<dbReference type="PROSITE" id="PS51882">
    <property type="entry name" value="G_ALPHA"/>
    <property type="match status" value="1"/>
</dbReference>
<dbReference type="GO" id="GO:0007186">
    <property type="term" value="P:G protein-coupled receptor signaling pathway"/>
    <property type="evidence" value="ECO:0007669"/>
    <property type="project" value="InterPro"/>
</dbReference>
<accession>A0A9P5PG76</accession>
<dbReference type="InterPro" id="IPR011025">
    <property type="entry name" value="GproteinA_insert"/>
</dbReference>
<dbReference type="PANTHER" id="PTHR10218">
    <property type="entry name" value="GTP-BINDING PROTEIN ALPHA SUBUNIT"/>
    <property type="match status" value="1"/>
</dbReference>
<keyword evidence="12" id="KW-1185">Reference proteome</keyword>
<proteinExistence type="predicted"/>
<evidence type="ECO:0000256" key="2">
    <source>
        <dbReference type="ARBA" id="ARBA00022723"/>
    </source>
</evidence>
<dbReference type="PANTHER" id="PTHR10218:SF302">
    <property type="entry name" value="GUANINE NUCLEOTIDE-BINDING PROTEIN ALPHA-5 SUBUNIT"/>
    <property type="match status" value="1"/>
</dbReference>
<keyword evidence="2 10" id="KW-0479">Metal-binding</keyword>
<evidence type="ECO:0000313" key="12">
    <source>
        <dbReference type="Proteomes" id="UP000772434"/>
    </source>
</evidence>
<dbReference type="EMBL" id="JADNRY010000109">
    <property type="protein sequence ID" value="KAF9065084.1"/>
    <property type="molecule type" value="Genomic_DNA"/>
</dbReference>
<keyword evidence="1" id="KW-0519">Myristate</keyword>
<protein>
    <submittedName>
        <fullName evidence="11">Guanine nucleotide binding protein, alpha subunit</fullName>
    </submittedName>
</protein>
<dbReference type="SMART" id="SM00275">
    <property type="entry name" value="G_alpha"/>
    <property type="match status" value="1"/>
</dbReference>
<feature type="binding site" evidence="9">
    <location>
        <begin position="76"/>
        <end position="80"/>
    </location>
    <ligand>
        <name>GTP</name>
        <dbReference type="ChEBI" id="CHEBI:37565"/>
    </ligand>
</feature>
<evidence type="ECO:0000256" key="10">
    <source>
        <dbReference type="PIRSR" id="PIRSR601019-2"/>
    </source>
</evidence>
<evidence type="ECO:0000256" key="6">
    <source>
        <dbReference type="ARBA" id="ARBA00023139"/>
    </source>
</evidence>
<keyword evidence="6" id="KW-0564">Palmitate</keyword>
<dbReference type="FunFam" id="3.40.50.300:FF:003800">
    <property type="entry name" value="Guanine nucleotide-binding protein G(k) subunit alpha"/>
    <property type="match status" value="1"/>
</dbReference>
<dbReference type="GO" id="GO:0003924">
    <property type="term" value="F:GTPase activity"/>
    <property type="evidence" value="ECO:0007669"/>
    <property type="project" value="InterPro"/>
</dbReference>
<evidence type="ECO:0000256" key="8">
    <source>
        <dbReference type="ARBA" id="ARBA00023288"/>
    </source>
</evidence>
<comment type="caution">
    <text evidence="11">The sequence shown here is derived from an EMBL/GenBank/DDBJ whole genome shotgun (WGS) entry which is preliminary data.</text>
</comment>
<dbReference type="Gene3D" id="3.40.50.300">
    <property type="entry name" value="P-loop containing nucleotide triphosphate hydrolases"/>
    <property type="match status" value="1"/>
</dbReference>
<dbReference type="InterPro" id="IPR001019">
    <property type="entry name" value="Gprotein_alpha_su"/>
</dbReference>
<evidence type="ECO:0000256" key="7">
    <source>
        <dbReference type="ARBA" id="ARBA00023224"/>
    </source>
</evidence>
<dbReference type="GO" id="GO:0031683">
    <property type="term" value="F:G-protein beta/gamma-subunit complex binding"/>
    <property type="evidence" value="ECO:0007669"/>
    <property type="project" value="InterPro"/>
</dbReference>
<evidence type="ECO:0000256" key="4">
    <source>
        <dbReference type="ARBA" id="ARBA00022842"/>
    </source>
</evidence>
<evidence type="ECO:0000256" key="1">
    <source>
        <dbReference type="ARBA" id="ARBA00022707"/>
    </source>
</evidence>
<dbReference type="GO" id="GO:0005737">
    <property type="term" value="C:cytoplasm"/>
    <property type="evidence" value="ECO:0007669"/>
    <property type="project" value="TreeGrafter"/>
</dbReference>
<dbReference type="GO" id="GO:0005834">
    <property type="term" value="C:heterotrimeric G-protein complex"/>
    <property type="evidence" value="ECO:0007669"/>
    <property type="project" value="TreeGrafter"/>
</dbReference>
<dbReference type="Proteomes" id="UP000772434">
    <property type="component" value="Unassembled WGS sequence"/>
</dbReference>
<feature type="binding site" evidence="9">
    <location>
        <position position="202"/>
    </location>
    <ligand>
        <name>GTP</name>
        <dbReference type="ChEBI" id="CHEBI:37565"/>
    </ligand>
</feature>
<dbReference type="AlphaFoldDB" id="A0A9P5PG76"/>
<dbReference type="PRINTS" id="PR00318">
    <property type="entry name" value="GPROTEINA"/>
</dbReference>
<name>A0A9P5PG76_9AGAR</name>
<dbReference type="SUPFAM" id="SSF52540">
    <property type="entry name" value="P-loop containing nucleoside triphosphate hydrolases"/>
    <property type="match status" value="1"/>
</dbReference>
<dbReference type="OrthoDB" id="3038325at2759"/>
<keyword evidence="8" id="KW-0449">Lipoprotein</keyword>
<keyword evidence="7" id="KW-0807">Transducer</keyword>
<evidence type="ECO:0000256" key="9">
    <source>
        <dbReference type="PIRSR" id="PIRSR601019-1"/>
    </source>
</evidence>
<organism evidence="11 12">
    <name type="scientific">Rhodocollybia butyracea</name>
    <dbReference type="NCBI Taxonomy" id="206335"/>
    <lineage>
        <taxon>Eukaryota</taxon>
        <taxon>Fungi</taxon>
        <taxon>Dikarya</taxon>
        <taxon>Basidiomycota</taxon>
        <taxon>Agaricomycotina</taxon>
        <taxon>Agaricomycetes</taxon>
        <taxon>Agaricomycetidae</taxon>
        <taxon>Agaricales</taxon>
        <taxon>Marasmiineae</taxon>
        <taxon>Omphalotaceae</taxon>
        <taxon>Rhodocollybia</taxon>
    </lineage>
</organism>
<keyword evidence="3 9" id="KW-0547">Nucleotide-binding</keyword>
<dbReference type="GO" id="GO:0000750">
    <property type="term" value="P:pheromone-dependent signal transduction involved in conjugation with cellular fusion"/>
    <property type="evidence" value="ECO:0007669"/>
    <property type="project" value="TreeGrafter"/>
</dbReference>